<evidence type="ECO:0000256" key="8">
    <source>
        <dbReference type="ARBA" id="ARBA00023136"/>
    </source>
</evidence>
<dbReference type="EMBL" id="CAJOBB010028545">
    <property type="protein sequence ID" value="CAF4430600.1"/>
    <property type="molecule type" value="Genomic_DNA"/>
</dbReference>
<comment type="caution">
    <text evidence="11">The sequence shown here is derived from an EMBL/GenBank/DDBJ whole genome shotgun (WGS) entry which is preliminary data.</text>
</comment>
<dbReference type="PROSITE" id="PS50920">
    <property type="entry name" value="SOLCAR"/>
    <property type="match status" value="1"/>
</dbReference>
<evidence type="ECO:0000256" key="7">
    <source>
        <dbReference type="ARBA" id="ARBA00023128"/>
    </source>
</evidence>
<evidence type="ECO:0000256" key="5">
    <source>
        <dbReference type="ARBA" id="ARBA00022737"/>
    </source>
</evidence>
<feature type="repeat" description="Solcar" evidence="9">
    <location>
        <begin position="27"/>
        <end position="114"/>
    </location>
</feature>
<evidence type="ECO:0000256" key="4">
    <source>
        <dbReference type="ARBA" id="ARBA00022692"/>
    </source>
</evidence>
<protein>
    <recommendedName>
        <fullName evidence="13">Mitochondrial ornithine transporter 1-like protein</fullName>
    </recommendedName>
</protein>
<dbReference type="Pfam" id="PF00153">
    <property type="entry name" value="Mito_carr"/>
    <property type="match status" value="1"/>
</dbReference>
<organism evidence="11 12">
    <name type="scientific">Adineta steineri</name>
    <dbReference type="NCBI Taxonomy" id="433720"/>
    <lineage>
        <taxon>Eukaryota</taxon>
        <taxon>Metazoa</taxon>
        <taxon>Spiralia</taxon>
        <taxon>Gnathifera</taxon>
        <taxon>Rotifera</taxon>
        <taxon>Eurotatoria</taxon>
        <taxon>Bdelloidea</taxon>
        <taxon>Adinetida</taxon>
        <taxon>Adinetidae</taxon>
        <taxon>Adineta</taxon>
    </lineage>
</organism>
<dbReference type="InterPro" id="IPR050567">
    <property type="entry name" value="Mitochondrial_Carrier"/>
</dbReference>
<feature type="non-terminal residue" evidence="11">
    <location>
        <position position="1"/>
    </location>
</feature>
<dbReference type="Proteomes" id="UP000663868">
    <property type="component" value="Unassembled WGS sequence"/>
</dbReference>
<evidence type="ECO:0000256" key="3">
    <source>
        <dbReference type="ARBA" id="ARBA00022448"/>
    </source>
</evidence>
<dbReference type="SUPFAM" id="SSF103506">
    <property type="entry name" value="Mitochondrial carrier"/>
    <property type="match status" value="1"/>
</dbReference>
<dbReference type="GO" id="GO:0031966">
    <property type="term" value="C:mitochondrial membrane"/>
    <property type="evidence" value="ECO:0007669"/>
    <property type="project" value="UniProtKB-SubCell"/>
</dbReference>
<keyword evidence="8 9" id="KW-0472">Membrane</keyword>
<proteinExistence type="inferred from homology"/>
<feature type="non-terminal residue" evidence="11">
    <location>
        <position position="114"/>
    </location>
</feature>
<dbReference type="PANTHER" id="PTHR45624">
    <property type="entry name" value="MITOCHONDRIAL BASIC AMINO ACIDS TRANSPORTER-RELATED"/>
    <property type="match status" value="1"/>
</dbReference>
<name>A0A820QYX7_9BILA</name>
<keyword evidence="7" id="KW-0496">Mitochondrion</keyword>
<evidence type="ECO:0000313" key="12">
    <source>
        <dbReference type="Proteomes" id="UP000663868"/>
    </source>
</evidence>
<dbReference type="GO" id="GO:0000064">
    <property type="term" value="F:L-ornithine transmembrane transporter activity"/>
    <property type="evidence" value="ECO:0007669"/>
    <property type="project" value="TreeGrafter"/>
</dbReference>
<dbReference type="InterPro" id="IPR023395">
    <property type="entry name" value="MCP_dom_sf"/>
</dbReference>
<keyword evidence="3 10" id="KW-0813">Transport</keyword>
<comment type="subcellular location">
    <subcellularLocation>
        <location evidence="1">Mitochondrion membrane</location>
        <topology evidence="1">Multi-pass membrane protein</topology>
    </subcellularLocation>
</comment>
<evidence type="ECO:0000256" key="6">
    <source>
        <dbReference type="ARBA" id="ARBA00022989"/>
    </source>
</evidence>
<dbReference type="AlphaFoldDB" id="A0A820QYX7"/>
<sequence>NGILFMAYGQCQRLICSLSNKTNNEQLTTFENMLAGSVGSVFSSLVLCPTELVKCRLQTLNDMPMSNTSNNSEAQKRKISSSLSVTRHILRTEGIRGLFRGLTATLARECPGNA</sequence>
<comment type="similarity">
    <text evidence="2 10">Belongs to the mitochondrial carrier (TC 2.A.29) family.</text>
</comment>
<keyword evidence="5" id="KW-0677">Repeat</keyword>
<evidence type="ECO:0000256" key="9">
    <source>
        <dbReference type="PROSITE-ProRule" id="PRU00282"/>
    </source>
</evidence>
<gene>
    <name evidence="11" type="ORF">KXQ929_LOCUS52763</name>
</gene>
<evidence type="ECO:0000256" key="2">
    <source>
        <dbReference type="ARBA" id="ARBA00006375"/>
    </source>
</evidence>
<dbReference type="InterPro" id="IPR018108">
    <property type="entry name" value="MCP_transmembrane"/>
</dbReference>
<evidence type="ECO:0000313" key="11">
    <source>
        <dbReference type="EMBL" id="CAF4430600.1"/>
    </source>
</evidence>
<keyword evidence="6" id="KW-1133">Transmembrane helix</keyword>
<keyword evidence="4 9" id="KW-0812">Transmembrane</keyword>
<reference evidence="11" key="1">
    <citation type="submission" date="2021-02" db="EMBL/GenBank/DDBJ databases">
        <authorList>
            <person name="Nowell W R."/>
        </authorList>
    </citation>
    <scope>NUCLEOTIDE SEQUENCE</scope>
</reference>
<dbReference type="PANTHER" id="PTHR45624:SF12">
    <property type="entry name" value="MITOCHONDRIAL ORNITHINE TRANSPORTER 1"/>
    <property type="match status" value="1"/>
</dbReference>
<dbReference type="Gene3D" id="1.50.40.10">
    <property type="entry name" value="Mitochondrial carrier domain"/>
    <property type="match status" value="1"/>
</dbReference>
<evidence type="ECO:0008006" key="13">
    <source>
        <dbReference type="Google" id="ProtNLM"/>
    </source>
</evidence>
<evidence type="ECO:0000256" key="1">
    <source>
        <dbReference type="ARBA" id="ARBA00004225"/>
    </source>
</evidence>
<evidence type="ECO:0000256" key="10">
    <source>
        <dbReference type="RuleBase" id="RU000488"/>
    </source>
</evidence>
<dbReference type="GO" id="GO:1990575">
    <property type="term" value="P:mitochondrial L-ornithine transmembrane transport"/>
    <property type="evidence" value="ECO:0007669"/>
    <property type="project" value="TreeGrafter"/>
</dbReference>
<accession>A0A820QYX7</accession>